<name>A0ABQ5I2Q3_9ASTR</name>
<reference evidence="1" key="2">
    <citation type="submission" date="2022-01" db="EMBL/GenBank/DDBJ databases">
        <authorList>
            <person name="Yamashiro T."/>
            <person name="Shiraishi A."/>
            <person name="Satake H."/>
            <person name="Nakayama K."/>
        </authorList>
    </citation>
    <scope>NUCLEOTIDE SEQUENCE</scope>
</reference>
<gene>
    <name evidence="1" type="ORF">Tco_1082804</name>
</gene>
<organism evidence="1 2">
    <name type="scientific">Tanacetum coccineum</name>
    <dbReference type="NCBI Taxonomy" id="301880"/>
    <lineage>
        <taxon>Eukaryota</taxon>
        <taxon>Viridiplantae</taxon>
        <taxon>Streptophyta</taxon>
        <taxon>Embryophyta</taxon>
        <taxon>Tracheophyta</taxon>
        <taxon>Spermatophyta</taxon>
        <taxon>Magnoliopsida</taxon>
        <taxon>eudicotyledons</taxon>
        <taxon>Gunneridae</taxon>
        <taxon>Pentapetalae</taxon>
        <taxon>asterids</taxon>
        <taxon>campanulids</taxon>
        <taxon>Asterales</taxon>
        <taxon>Asteraceae</taxon>
        <taxon>Asteroideae</taxon>
        <taxon>Anthemideae</taxon>
        <taxon>Anthemidinae</taxon>
        <taxon>Tanacetum</taxon>
    </lineage>
</organism>
<dbReference type="Proteomes" id="UP001151760">
    <property type="component" value="Unassembled WGS sequence"/>
</dbReference>
<keyword evidence="2" id="KW-1185">Reference proteome</keyword>
<reference evidence="1" key="1">
    <citation type="journal article" date="2022" name="Int. J. Mol. Sci.">
        <title>Draft Genome of Tanacetum Coccineum: Genomic Comparison of Closely Related Tanacetum-Family Plants.</title>
        <authorList>
            <person name="Yamashiro T."/>
            <person name="Shiraishi A."/>
            <person name="Nakayama K."/>
            <person name="Satake H."/>
        </authorList>
    </citation>
    <scope>NUCLEOTIDE SEQUENCE</scope>
</reference>
<evidence type="ECO:0000313" key="2">
    <source>
        <dbReference type="Proteomes" id="UP001151760"/>
    </source>
</evidence>
<evidence type="ECO:0000313" key="1">
    <source>
        <dbReference type="EMBL" id="GJT93959.1"/>
    </source>
</evidence>
<protein>
    <submittedName>
        <fullName evidence="1">Uncharacterized protein</fullName>
    </submittedName>
</protein>
<accession>A0ABQ5I2Q3</accession>
<sequence length="97" mass="11399">MDYFLMVSFSLLLKEYKAEAIRQMNSIQVRVSSDLWEYTPYLKSHYPALDSHIKILVATDPRIAQERFMFGKRNSLYGFENDDPATTLERATDLEKE</sequence>
<dbReference type="EMBL" id="BQNB010020252">
    <property type="protein sequence ID" value="GJT93959.1"/>
    <property type="molecule type" value="Genomic_DNA"/>
</dbReference>
<proteinExistence type="predicted"/>
<comment type="caution">
    <text evidence="1">The sequence shown here is derived from an EMBL/GenBank/DDBJ whole genome shotgun (WGS) entry which is preliminary data.</text>
</comment>